<feature type="domain" description="Immunoglobulin" evidence="3">
    <location>
        <begin position="65"/>
        <end position="169"/>
    </location>
</feature>
<dbReference type="Gene3D" id="2.60.40.10">
    <property type="entry name" value="Immunoglobulins"/>
    <property type="match status" value="1"/>
</dbReference>
<feature type="compositionally biased region" description="Low complexity" evidence="1">
    <location>
        <begin position="649"/>
        <end position="663"/>
    </location>
</feature>
<keyword evidence="2" id="KW-0472">Membrane</keyword>
<feature type="region of interest" description="Disordered" evidence="1">
    <location>
        <begin position="649"/>
        <end position="672"/>
    </location>
</feature>
<feature type="domain" description="Immunoglobulin" evidence="3">
    <location>
        <begin position="472"/>
        <end position="573"/>
    </location>
</feature>
<dbReference type="RefSeq" id="XP_029732382.2">
    <property type="nucleotide sequence ID" value="XM_029876522.2"/>
</dbReference>
<reference evidence="5" key="1">
    <citation type="journal article" date="2015" name="Proc. Natl. Acad. Sci. U.S.A.">
        <title>Genome sequence of the Asian Tiger mosquito, Aedes albopictus, reveals insights into its biology, genetics, and evolution.</title>
        <authorList>
            <person name="Chen X.G."/>
            <person name="Jiang X."/>
            <person name="Gu J."/>
            <person name="Xu M."/>
            <person name="Wu Y."/>
            <person name="Deng Y."/>
            <person name="Zhang C."/>
            <person name="Bonizzoni M."/>
            <person name="Dermauw W."/>
            <person name="Vontas J."/>
            <person name="Armbruster P."/>
            <person name="Huang X."/>
            <person name="Yang Y."/>
            <person name="Zhang H."/>
            <person name="He W."/>
            <person name="Peng H."/>
            <person name="Liu Y."/>
            <person name="Wu K."/>
            <person name="Chen J."/>
            <person name="Lirakis M."/>
            <person name="Topalis P."/>
            <person name="Van Leeuwen T."/>
            <person name="Hall A.B."/>
            <person name="Jiang X."/>
            <person name="Thorpe C."/>
            <person name="Mueller R.L."/>
            <person name="Sun C."/>
            <person name="Waterhouse R.M."/>
            <person name="Yan G."/>
            <person name="Tu Z.J."/>
            <person name="Fang X."/>
            <person name="James A.A."/>
        </authorList>
    </citation>
    <scope>NUCLEOTIDE SEQUENCE [LARGE SCALE GENOMIC DNA]</scope>
    <source>
        <strain evidence="5">Foshan</strain>
    </source>
</reference>
<keyword evidence="5" id="KW-1185">Reference proteome</keyword>
<dbReference type="SUPFAM" id="SSF48726">
    <property type="entry name" value="Immunoglobulin"/>
    <property type="match status" value="1"/>
</dbReference>
<name>A0ABM1YXQ2_AEDAL</name>
<feature type="transmembrane region" description="Helical" evidence="2">
    <location>
        <begin position="587"/>
        <end position="609"/>
    </location>
</feature>
<dbReference type="InterPro" id="IPR013783">
    <property type="entry name" value="Ig-like_fold"/>
</dbReference>
<evidence type="ECO:0000256" key="2">
    <source>
        <dbReference type="SAM" id="Phobius"/>
    </source>
</evidence>
<evidence type="ECO:0000259" key="3">
    <source>
        <dbReference type="SMART" id="SM00409"/>
    </source>
</evidence>
<keyword evidence="2" id="KW-0812">Transmembrane</keyword>
<keyword evidence="2" id="KW-1133">Transmembrane helix</keyword>
<accession>A0ABM1YXQ2</accession>
<evidence type="ECO:0000256" key="1">
    <source>
        <dbReference type="SAM" id="MobiDB-lite"/>
    </source>
</evidence>
<dbReference type="SMART" id="SM00409">
    <property type="entry name" value="IG"/>
    <property type="match status" value="3"/>
</dbReference>
<sequence>MKLDCTTSQSPDGNDHSQKWSNEILTLTMDRTIAILLICVASGVQLASAENLLTNSNIMHGFIFPGSVTVAVGESVHLKILVTMIDGDRCLYREPGSDQDVDIHAPSTLGEPHVIAPSNTSEGTRNVNVDADECGIKILNINHVDAGFWRLTLVRDSDLIRGISMVNVIDVPTVPDTSDRDSIAGLEEITPTGTNYCYVLRDSDEHTRDTPMYEQCSLEVDEMDPTGTGHWNVIAGVQGYMREMHFAINIEHKDEQISPSVHRGADFHVLMCNLQYSRSMIRFCRFVRVADNLGLNMLPGVGWDRYRYYGNGFDVGDCGLEVEEPDTIDKGLWKCVVGYGDDDMMKVAGAIMDNSDEEAALAIISVENVNALSGAEMTLQCNANKPLDYCWFRDQDGEIYSVSENLVHGEGTNYWYSGISLALGDCGIRFKPVSENMTGQWSCHVGSTRYSSLEVSAGMDVKVGSSQIIAKADTVVATVGTALVVECSSIPKNTPFQYCRFVTPSGQAFSLDEGITSDQAILNNYYSNPTHEPKKGYCSLVILSVTSSDLGPWICAGKIAGHAMEQHTMFEVTTIQSQPDQAQLSTAGIVGMAIGAGVIVLAAIGLGYYSFRRRLRKLTTAVNLEQEMETRATERAEAIQQRFSVVSLGRRSSDGSRQSQGSDNQLRSVERL</sequence>
<dbReference type="Proteomes" id="UP000069940">
    <property type="component" value="Unassembled WGS sequence"/>
</dbReference>
<evidence type="ECO:0000313" key="5">
    <source>
        <dbReference type="Proteomes" id="UP000069940"/>
    </source>
</evidence>
<dbReference type="InterPro" id="IPR036179">
    <property type="entry name" value="Ig-like_dom_sf"/>
</dbReference>
<dbReference type="GeneID" id="115268497"/>
<feature type="domain" description="Immunoglobulin" evidence="3">
    <location>
        <begin position="366"/>
        <end position="464"/>
    </location>
</feature>
<dbReference type="InterPro" id="IPR003599">
    <property type="entry name" value="Ig_sub"/>
</dbReference>
<dbReference type="EnsemblMetazoa" id="AALFPA23_013073.R18865">
    <property type="protein sequence ID" value="AALFPA23_013073.P18865"/>
    <property type="gene ID" value="AALFPA23_013073"/>
</dbReference>
<reference evidence="4" key="2">
    <citation type="submission" date="2025-05" db="UniProtKB">
        <authorList>
            <consortium name="EnsemblMetazoa"/>
        </authorList>
    </citation>
    <scope>IDENTIFICATION</scope>
    <source>
        <strain evidence="4">Foshan</strain>
    </source>
</reference>
<organism evidence="4 5">
    <name type="scientific">Aedes albopictus</name>
    <name type="common">Asian tiger mosquito</name>
    <name type="synonym">Stegomyia albopicta</name>
    <dbReference type="NCBI Taxonomy" id="7160"/>
    <lineage>
        <taxon>Eukaryota</taxon>
        <taxon>Metazoa</taxon>
        <taxon>Ecdysozoa</taxon>
        <taxon>Arthropoda</taxon>
        <taxon>Hexapoda</taxon>
        <taxon>Insecta</taxon>
        <taxon>Pterygota</taxon>
        <taxon>Neoptera</taxon>
        <taxon>Endopterygota</taxon>
        <taxon>Diptera</taxon>
        <taxon>Nematocera</taxon>
        <taxon>Culicoidea</taxon>
        <taxon>Culicidae</taxon>
        <taxon>Culicinae</taxon>
        <taxon>Aedini</taxon>
        <taxon>Aedes</taxon>
        <taxon>Stegomyia</taxon>
    </lineage>
</organism>
<protein>
    <recommendedName>
        <fullName evidence="3">Immunoglobulin domain-containing protein</fullName>
    </recommendedName>
</protein>
<evidence type="ECO:0000313" key="4">
    <source>
        <dbReference type="EnsemblMetazoa" id="AALFPA23_013073.P18865"/>
    </source>
</evidence>
<proteinExistence type="predicted"/>